<evidence type="ECO:0000313" key="2">
    <source>
        <dbReference type="Proteomes" id="UP001485459"/>
    </source>
</evidence>
<reference evidence="2" key="1">
    <citation type="submission" date="2024-03" db="EMBL/GenBank/DDBJ databases">
        <title>Chitinophaga horti sp. nov., isolated from garden soil.</title>
        <authorList>
            <person name="Lee D.S."/>
            <person name="Han D.M."/>
            <person name="Baek J.H."/>
            <person name="Choi D.G."/>
            <person name="Jeon J.H."/>
            <person name="Jeon C.O."/>
        </authorList>
    </citation>
    <scope>NUCLEOTIDE SEQUENCE [LARGE SCALE GENOMIC DNA]</scope>
    <source>
        <strain evidence="2">GPA1</strain>
    </source>
</reference>
<evidence type="ECO:0000313" key="1">
    <source>
        <dbReference type="EMBL" id="WZN42305.1"/>
    </source>
</evidence>
<keyword evidence="2" id="KW-1185">Reference proteome</keyword>
<dbReference type="RefSeq" id="WP_341837139.1">
    <property type="nucleotide sequence ID" value="NZ_CP149822.1"/>
</dbReference>
<name>A0ABZ2YSS5_9BACT</name>
<gene>
    <name evidence="1" type="ORF">WJU16_04565</name>
</gene>
<dbReference type="EMBL" id="CP149822">
    <property type="protein sequence ID" value="WZN42305.1"/>
    <property type="molecule type" value="Genomic_DNA"/>
</dbReference>
<accession>A0ABZ2YSS5</accession>
<proteinExistence type="predicted"/>
<dbReference type="Proteomes" id="UP001485459">
    <property type="component" value="Chromosome"/>
</dbReference>
<protein>
    <submittedName>
        <fullName evidence="1">Uncharacterized protein</fullName>
    </submittedName>
</protein>
<sequence>MQNLQELILAGQTETAIREAEAALGQLPTSGFQQVIGKDLLHLQQPLTVFLNHFYTAMEQEEELDVKAIYVEMNSFTTQYDRWFIHLLAYESVARRDNLDWLTDFAGESEKSLTVTGYETLQEANKQYMQSEGYRDDQQREACELQEYLVILRFQELVKHTVAANKGKAPWADVPMFIGAHDFEDLMFILQ</sequence>
<organism evidence="1 2">
    <name type="scientific">Chitinophaga pollutisoli</name>
    <dbReference type="NCBI Taxonomy" id="3133966"/>
    <lineage>
        <taxon>Bacteria</taxon>
        <taxon>Pseudomonadati</taxon>
        <taxon>Bacteroidota</taxon>
        <taxon>Chitinophagia</taxon>
        <taxon>Chitinophagales</taxon>
        <taxon>Chitinophagaceae</taxon>
        <taxon>Chitinophaga</taxon>
    </lineage>
</organism>